<evidence type="ECO:0000256" key="1">
    <source>
        <dbReference type="ARBA" id="ARBA00001970"/>
    </source>
</evidence>
<feature type="transmembrane region" description="Helical" evidence="13">
    <location>
        <begin position="78"/>
        <end position="101"/>
    </location>
</feature>
<dbReference type="GO" id="GO:0046872">
    <property type="term" value="F:metal ion binding"/>
    <property type="evidence" value="ECO:0007669"/>
    <property type="project" value="UniProtKB-KW"/>
</dbReference>
<dbReference type="GO" id="GO:0022904">
    <property type="term" value="P:respiratory electron transport chain"/>
    <property type="evidence" value="ECO:0007669"/>
    <property type="project" value="InterPro"/>
</dbReference>
<keyword evidence="11 13" id="KW-0472">Membrane</keyword>
<protein>
    <recommendedName>
        <fullName evidence="14">Cytochrome b561 bacterial/Ni-hydrogenase domain-containing protein</fullName>
    </recommendedName>
</protein>
<dbReference type="SUPFAM" id="SSF81342">
    <property type="entry name" value="Transmembrane di-heme cytochromes"/>
    <property type="match status" value="1"/>
</dbReference>
<keyword evidence="9 13" id="KW-1133">Transmembrane helix</keyword>
<dbReference type="GO" id="GO:0009055">
    <property type="term" value="F:electron transfer activity"/>
    <property type="evidence" value="ECO:0007669"/>
    <property type="project" value="InterPro"/>
</dbReference>
<feature type="transmembrane region" description="Helical" evidence="13">
    <location>
        <begin position="7"/>
        <end position="27"/>
    </location>
</feature>
<accession>A0A150HLP7</accession>
<evidence type="ECO:0000256" key="8">
    <source>
        <dbReference type="ARBA" id="ARBA00022982"/>
    </source>
</evidence>
<dbReference type="InterPro" id="IPR011577">
    <property type="entry name" value="Cyt_b561_bac/Ni-Hgenase"/>
</dbReference>
<evidence type="ECO:0000313" key="15">
    <source>
        <dbReference type="EMBL" id="KXZ66563.1"/>
    </source>
</evidence>
<dbReference type="GO" id="GO:0005886">
    <property type="term" value="C:plasma membrane"/>
    <property type="evidence" value="ECO:0007669"/>
    <property type="project" value="UniProtKB-SubCell"/>
</dbReference>
<evidence type="ECO:0000256" key="2">
    <source>
        <dbReference type="ARBA" id="ARBA00004651"/>
    </source>
</evidence>
<evidence type="ECO:0000256" key="5">
    <source>
        <dbReference type="ARBA" id="ARBA00022617"/>
    </source>
</evidence>
<comment type="caution">
    <text evidence="15">The sequence shown here is derived from an EMBL/GenBank/DDBJ whole genome shotgun (WGS) entry which is preliminary data.</text>
</comment>
<dbReference type="Pfam" id="PF01292">
    <property type="entry name" value="Ni_hydr_CYTB"/>
    <property type="match status" value="1"/>
</dbReference>
<feature type="transmembrane region" description="Helical" evidence="13">
    <location>
        <begin position="39"/>
        <end position="57"/>
    </location>
</feature>
<dbReference type="EMBL" id="JRUE01000206">
    <property type="protein sequence ID" value="KXZ66563.1"/>
    <property type="molecule type" value="Genomic_DNA"/>
</dbReference>
<evidence type="ECO:0000256" key="4">
    <source>
        <dbReference type="ARBA" id="ARBA00022475"/>
    </source>
</evidence>
<evidence type="ECO:0000256" key="6">
    <source>
        <dbReference type="ARBA" id="ARBA00022692"/>
    </source>
</evidence>
<name>A0A150HLP7_9GAMM</name>
<dbReference type="InterPro" id="IPR016174">
    <property type="entry name" value="Di-haem_cyt_TM"/>
</dbReference>
<organism evidence="15 16">
    <name type="scientific">Acinetobacter venetianus</name>
    <dbReference type="NCBI Taxonomy" id="52133"/>
    <lineage>
        <taxon>Bacteria</taxon>
        <taxon>Pseudomonadati</taxon>
        <taxon>Pseudomonadota</taxon>
        <taxon>Gammaproteobacteria</taxon>
        <taxon>Moraxellales</taxon>
        <taxon>Moraxellaceae</taxon>
        <taxon>Acinetobacter</taxon>
    </lineage>
</organism>
<comment type="subcellular location">
    <subcellularLocation>
        <location evidence="2">Cell membrane</location>
        <topology evidence="2">Multi-pass membrane protein</topology>
    </subcellularLocation>
</comment>
<evidence type="ECO:0000313" key="16">
    <source>
        <dbReference type="Proteomes" id="UP000075680"/>
    </source>
</evidence>
<dbReference type="InterPro" id="IPR052168">
    <property type="entry name" value="Cytochrome_b561_oxidase"/>
</dbReference>
<dbReference type="Proteomes" id="UP000075680">
    <property type="component" value="Unassembled WGS sequence"/>
</dbReference>
<evidence type="ECO:0000256" key="11">
    <source>
        <dbReference type="ARBA" id="ARBA00023136"/>
    </source>
</evidence>
<keyword evidence="5" id="KW-0349">Heme</keyword>
<keyword evidence="10" id="KW-0408">Iron</keyword>
<comment type="cofactor">
    <cofactor evidence="1">
        <name>heme b</name>
        <dbReference type="ChEBI" id="CHEBI:60344"/>
    </cofactor>
</comment>
<evidence type="ECO:0000256" key="9">
    <source>
        <dbReference type="ARBA" id="ARBA00022989"/>
    </source>
</evidence>
<proteinExistence type="inferred from homology"/>
<keyword evidence="8" id="KW-0249">Electron transport</keyword>
<dbReference type="RefSeq" id="WP_061519287.1">
    <property type="nucleotide sequence ID" value="NZ_JRUE01000206.1"/>
</dbReference>
<dbReference type="PATRIC" id="fig|52133.18.peg.2642"/>
<evidence type="ECO:0000256" key="3">
    <source>
        <dbReference type="ARBA" id="ARBA00022448"/>
    </source>
</evidence>
<evidence type="ECO:0000256" key="10">
    <source>
        <dbReference type="ARBA" id="ARBA00023004"/>
    </source>
</evidence>
<dbReference type="GO" id="GO:0020037">
    <property type="term" value="F:heme binding"/>
    <property type="evidence" value="ECO:0007669"/>
    <property type="project" value="TreeGrafter"/>
</dbReference>
<reference evidence="15 16" key="1">
    <citation type="journal article" date="2016" name="Sci. Rep.">
        <title>Genomic and phenotypic characterization of the species Acinetobacter venetianus.</title>
        <authorList>
            <person name="Fondi M."/>
            <person name="Maida I."/>
            <person name="Perrin E."/>
            <person name="Orlandini V."/>
            <person name="La Torre L."/>
            <person name="Bosi E."/>
            <person name="Negroni A."/>
            <person name="Zanaroli G."/>
            <person name="Fava F."/>
            <person name="Decorosi F."/>
            <person name="Giovannetti L."/>
            <person name="Viti C."/>
            <person name="Vaneechoutte M."/>
            <person name="Dijkshoorn L."/>
            <person name="Fani R."/>
        </authorList>
    </citation>
    <scope>NUCLEOTIDE SEQUENCE [LARGE SCALE GENOMIC DNA]</scope>
    <source>
        <strain evidence="15 16">LUH5627</strain>
    </source>
</reference>
<keyword evidence="7" id="KW-0479">Metal-binding</keyword>
<keyword evidence="3" id="KW-0813">Transport</keyword>
<evidence type="ECO:0000256" key="12">
    <source>
        <dbReference type="ARBA" id="ARBA00037975"/>
    </source>
</evidence>
<feature type="transmembrane region" description="Helical" evidence="13">
    <location>
        <begin position="137"/>
        <end position="156"/>
    </location>
</feature>
<dbReference type="AlphaFoldDB" id="A0A150HLP7"/>
<feature type="domain" description="Cytochrome b561 bacterial/Ni-hydrogenase" evidence="14">
    <location>
        <begin position="5"/>
        <end position="165"/>
    </location>
</feature>
<gene>
    <name evidence="15" type="ORF">AVENLUH5627_02574</name>
</gene>
<dbReference type="PANTHER" id="PTHR30529:SF3">
    <property type="entry name" value="CYTOCHROME B561 HOMOLOG 1"/>
    <property type="match status" value="1"/>
</dbReference>
<evidence type="ECO:0000259" key="14">
    <source>
        <dbReference type="Pfam" id="PF01292"/>
    </source>
</evidence>
<keyword evidence="4" id="KW-1003">Cell membrane</keyword>
<dbReference type="PANTHER" id="PTHR30529">
    <property type="entry name" value="CYTOCHROME B561"/>
    <property type="match status" value="1"/>
</dbReference>
<comment type="similarity">
    <text evidence="12">Belongs to the cytochrome b561 family.</text>
</comment>
<keyword evidence="6 13" id="KW-0812">Transmembrane</keyword>
<evidence type="ECO:0000256" key="7">
    <source>
        <dbReference type="ARBA" id="ARBA00022723"/>
    </source>
</evidence>
<sequence>MKNKYPFPVMTVHWLTFLLVVVTYITGGDPTVHLKSGELHVFAGVSVFLLFFIRIIMISIYKKDLPRNKPMSKYQKTLFLMVKHTLYSLLFLIPVLGWFTLSGLTESYQLFGVNLPLISNSWDVEIIGEAHKFLGNFFMVLIGLHALAALIHHYVFKDNVLKSMLYFKK</sequence>
<evidence type="ECO:0000256" key="13">
    <source>
        <dbReference type="SAM" id="Phobius"/>
    </source>
</evidence>